<evidence type="ECO:0000313" key="2">
    <source>
        <dbReference type="Proteomes" id="UP000540191"/>
    </source>
</evidence>
<keyword evidence="2" id="KW-1185">Reference proteome</keyword>
<dbReference type="Proteomes" id="UP000540191">
    <property type="component" value="Unassembled WGS sequence"/>
</dbReference>
<dbReference type="InterPro" id="IPR019151">
    <property type="entry name" value="Proteasome_assmbl_chaperone_2"/>
</dbReference>
<dbReference type="Gene3D" id="1.10.287.100">
    <property type="match status" value="1"/>
</dbReference>
<reference evidence="1 2" key="1">
    <citation type="submission" date="2020-08" db="EMBL/GenBank/DDBJ databases">
        <title>Sequencing the genomes of 1000 actinobacteria strains.</title>
        <authorList>
            <person name="Klenk H.-P."/>
        </authorList>
    </citation>
    <scope>NUCLEOTIDE SEQUENCE [LARGE SCALE GENOMIC DNA]</scope>
    <source>
        <strain evidence="1 2">DSM 23974</strain>
    </source>
</reference>
<evidence type="ECO:0008006" key="3">
    <source>
        <dbReference type="Google" id="ProtNLM"/>
    </source>
</evidence>
<dbReference type="Pfam" id="PF09754">
    <property type="entry name" value="PAC2"/>
    <property type="match status" value="1"/>
</dbReference>
<dbReference type="Gene3D" id="3.40.50.10900">
    <property type="entry name" value="PAC-like subunit"/>
    <property type="match status" value="1"/>
</dbReference>
<accession>A0A7W7M394</accession>
<dbReference type="InterPro" id="IPR008492">
    <property type="entry name" value="Rv2714-like"/>
</dbReference>
<dbReference type="SUPFAM" id="SSF159659">
    <property type="entry name" value="Cgl1923-like"/>
    <property type="match status" value="1"/>
</dbReference>
<dbReference type="EMBL" id="JACHNA010000001">
    <property type="protein sequence ID" value="MBB4735405.1"/>
    <property type="molecule type" value="Genomic_DNA"/>
</dbReference>
<dbReference type="PIRSF" id="PIRSF028754">
    <property type="entry name" value="UCP028754"/>
    <property type="match status" value="1"/>
</dbReference>
<proteinExistence type="predicted"/>
<dbReference type="InterPro" id="IPR038389">
    <property type="entry name" value="PSMG2_sf"/>
</dbReference>
<sequence length="304" mass="33551">MSEQQRLFTLAPEIRSGAAPVPEGLDLFVVLSGHMDAGRTASQVRTAVRERLERRVIAEFDVDRLIDYRDRRPRISFDGERFRDLRMPSITLELVQDPLGHPFLMLAGPEPDFAWQAFSRAVLDLAEAWRVESLVFADAVPMPVPHTRRLGVTAHGTHTAVLRGLTTWSGAATMMGGAAQVIEYGAEERGILTAGYSIHVPHYVAEAKYPPAAVAVLEYAGAAMGRMLPADELRDAVREVEAELDRQTGESPEIQTMISGLERNYDQNAGGQERSLLETSHGLPDGEELASAVEAYLSRRQFDD</sequence>
<evidence type="ECO:0000313" key="1">
    <source>
        <dbReference type="EMBL" id="MBB4735405.1"/>
    </source>
</evidence>
<name>A0A7W7M394_9MICC</name>
<dbReference type="AlphaFoldDB" id="A0A7W7M394"/>
<organism evidence="1 2">
    <name type="scientific">Micrococcus cohnii</name>
    <dbReference type="NCBI Taxonomy" id="993416"/>
    <lineage>
        <taxon>Bacteria</taxon>
        <taxon>Bacillati</taxon>
        <taxon>Actinomycetota</taxon>
        <taxon>Actinomycetes</taxon>
        <taxon>Micrococcales</taxon>
        <taxon>Micrococcaceae</taxon>
        <taxon>Micrococcus</taxon>
    </lineage>
</organism>
<dbReference type="RefSeq" id="WP_158496044.1">
    <property type="nucleotide sequence ID" value="NZ_JACHNA010000001.1"/>
</dbReference>
<protein>
    <recommendedName>
        <fullName evidence="3">PAC2 family protein</fullName>
    </recommendedName>
</protein>
<gene>
    <name evidence="1" type="ORF">HDA30_000913</name>
</gene>
<comment type="caution">
    <text evidence="1">The sequence shown here is derived from an EMBL/GenBank/DDBJ whole genome shotgun (WGS) entry which is preliminary data.</text>
</comment>